<comment type="caution">
    <text evidence="1">The sequence shown here is derived from an EMBL/GenBank/DDBJ whole genome shotgun (WGS) entry which is preliminary data.</text>
</comment>
<reference evidence="1" key="1">
    <citation type="journal article" date="2015" name="Nature">
        <title>Complex archaea that bridge the gap between prokaryotes and eukaryotes.</title>
        <authorList>
            <person name="Spang A."/>
            <person name="Saw J.H."/>
            <person name="Jorgensen S.L."/>
            <person name="Zaremba-Niedzwiedzka K."/>
            <person name="Martijn J."/>
            <person name="Lind A.E."/>
            <person name="van Eijk R."/>
            <person name="Schleper C."/>
            <person name="Guy L."/>
            <person name="Ettema T.J."/>
        </authorList>
    </citation>
    <scope>NUCLEOTIDE SEQUENCE</scope>
</reference>
<sequence length="64" mass="7169">MALKRSKYDILLDEDKVKKLRMVCNALEGKTGHDYSIEKDIPLSGFCYIGGFNLSNVCEVIDGN</sequence>
<proteinExistence type="predicted"/>
<organism evidence="1">
    <name type="scientific">marine sediment metagenome</name>
    <dbReference type="NCBI Taxonomy" id="412755"/>
    <lineage>
        <taxon>unclassified sequences</taxon>
        <taxon>metagenomes</taxon>
        <taxon>ecological metagenomes</taxon>
    </lineage>
</organism>
<evidence type="ECO:0000313" key="1">
    <source>
        <dbReference type="EMBL" id="KKL17587.1"/>
    </source>
</evidence>
<gene>
    <name evidence="1" type="ORF">LCGC14_2484050</name>
</gene>
<name>A0A0F9BUG5_9ZZZZ</name>
<accession>A0A0F9BUG5</accession>
<protein>
    <submittedName>
        <fullName evidence="1">Uncharacterized protein</fullName>
    </submittedName>
</protein>
<dbReference type="EMBL" id="LAZR01039201">
    <property type="protein sequence ID" value="KKL17587.1"/>
    <property type="molecule type" value="Genomic_DNA"/>
</dbReference>
<dbReference type="AlphaFoldDB" id="A0A0F9BUG5"/>